<reference evidence="2" key="1">
    <citation type="journal article" date="2023" name="Nat. Plants">
        <title>Single-cell RNA sequencing provides a high-resolution roadmap for understanding the multicellular compartmentation of specialized metabolism.</title>
        <authorList>
            <person name="Sun S."/>
            <person name="Shen X."/>
            <person name="Li Y."/>
            <person name="Li Y."/>
            <person name="Wang S."/>
            <person name="Li R."/>
            <person name="Zhang H."/>
            <person name="Shen G."/>
            <person name="Guo B."/>
            <person name="Wei J."/>
            <person name="Xu J."/>
            <person name="St-Pierre B."/>
            <person name="Chen S."/>
            <person name="Sun C."/>
        </authorList>
    </citation>
    <scope>NUCLEOTIDE SEQUENCE [LARGE SCALE GENOMIC DNA]</scope>
</reference>
<sequence>MLGTEDKGRNLEKELGAKNGTFLGYVLSFQDCQVGASQVPLREKTSMVSQASKEVQQGINIIASLFVDVCKEMTGFAWQMCSHFIEFASNQATYFTTLLISFDIDYGGNSLMSIDLMFLSIDHTLSLDQKRRMEFVEFIHFKNHEANDITAGYLRMNLFKGDADDMNQK</sequence>
<keyword evidence="2" id="KW-1185">Reference proteome</keyword>
<accession>A0ACB9ZYF1</accession>
<name>A0ACB9ZYF1_CATRO</name>
<protein>
    <submittedName>
        <fullName evidence="1">Uncharacterized protein</fullName>
    </submittedName>
</protein>
<dbReference type="EMBL" id="CM044707">
    <property type="protein sequence ID" value="KAI5653665.1"/>
    <property type="molecule type" value="Genomic_DNA"/>
</dbReference>
<comment type="caution">
    <text evidence="1">The sequence shown here is derived from an EMBL/GenBank/DDBJ whole genome shotgun (WGS) entry which is preliminary data.</text>
</comment>
<organism evidence="1 2">
    <name type="scientific">Catharanthus roseus</name>
    <name type="common">Madagascar periwinkle</name>
    <name type="synonym">Vinca rosea</name>
    <dbReference type="NCBI Taxonomy" id="4058"/>
    <lineage>
        <taxon>Eukaryota</taxon>
        <taxon>Viridiplantae</taxon>
        <taxon>Streptophyta</taxon>
        <taxon>Embryophyta</taxon>
        <taxon>Tracheophyta</taxon>
        <taxon>Spermatophyta</taxon>
        <taxon>Magnoliopsida</taxon>
        <taxon>eudicotyledons</taxon>
        <taxon>Gunneridae</taxon>
        <taxon>Pentapetalae</taxon>
        <taxon>asterids</taxon>
        <taxon>lamiids</taxon>
        <taxon>Gentianales</taxon>
        <taxon>Apocynaceae</taxon>
        <taxon>Rauvolfioideae</taxon>
        <taxon>Vinceae</taxon>
        <taxon>Catharanthinae</taxon>
        <taxon>Catharanthus</taxon>
    </lineage>
</organism>
<proteinExistence type="predicted"/>
<evidence type="ECO:0000313" key="2">
    <source>
        <dbReference type="Proteomes" id="UP001060085"/>
    </source>
</evidence>
<gene>
    <name evidence="1" type="ORF">M9H77_30852</name>
</gene>
<evidence type="ECO:0000313" key="1">
    <source>
        <dbReference type="EMBL" id="KAI5653665.1"/>
    </source>
</evidence>
<dbReference type="Proteomes" id="UP001060085">
    <property type="component" value="Linkage Group LG07"/>
</dbReference>